<gene>
    <name evidence="1" type="ORF">LIPSTDRAFT_165726</name>
</gene>
<accession>A0A1E3PY99</accession>
<reference evidence="1 2" key="1">
    <citation type="journal article" date="2016" name="Proc. Natl. Acad. Sci. U.S.A.">
        <title>Comparative genomics of biotechnologically important yeasts.</title>
        <authorList>
            <person name="Riley R."/>
            <person name="Haridas S."/>
            <person name="Wolfe K.H."/>
            <person name="Lopes M.R."/>
            <person name="Hittinger C.T."/>
            <person name="Goeker M."/>
            <person name="Salamov A.A."/>
            <person name="Wisecaver J.H."/>
            <person name="Long T.M."/>
            <person name="Calvey C.H."/>
            <person name="Aerts A.L."/>
            <person name="Barry K.W."/>
            <person name="Choi C."/>
            <person name="Clum A."/>
            <person name="Coughlan A.Y."/>
            <person name="Deshpande S."/>
            <person name="Douglass A.P."/>
            <person name="Hanson S.J."/>
            <person name="Klenk H.-P."/>
            <person name="LaButti K.M."/>
            <person name="Lapidus A."/>
            <person name="Lindquist E.A."/>
            <person name="Lipzen A.M."/>
            <person name="Meier-Kolthoff J.P."/>
            <person name="Ohm R.A."/>
            <person name="Otillar R.P."/>
            <person name="Pangilinan J.L."/>
            <person name="Peng Y."/>
            <person name="Rokas A."/>
            <person name="Rosa C.A."/>
            <person name="Scheuner C."/>
            <person name="Sibirny A.A."/>
            <person name="Slot J.C."/>
            <person name="Stielow J.B."/>
            <person name="Sun H."/>
            <person name="Kurtzman C.P."/>
            <person name="Blackwell M."/>
            <person name="Grigoriev I.V."/>
            <person name="Jeffries T.W."/>
        </authorList>
    </citation>
    <scope>NUCLEOTIDE SEQUENCE [LARGE SCALE GENOMIC DNA]</scope>
    <source>
        <strain evidence="1 2">NRRL Y-11557</strain>
    </source>
</reference>
<dbReference type="Proteomes" id="UP000094385">
    <property type="component" value="Unassembled WGS sequence"/>
</dbReference>
<sequence>MVVDHRFRGISRPSILDPNDPVDCRNNTIRLMYQPHLCLRSTAISTCDPLLSQYRYFVIISSFYLPDYRRLHTSVGAIGPYQTYSQLKPPLLPQANHIRRTIVIRFYLGQWLICLGESIYYKLRPCLERPYSKQLNFLLEKKGRFNSSCKNELSIKTTIITFFAWGLDVM</sequence>
<evidence type="ECO:0000313" key="1">
    <source>
        <dbReference type="EMBL" id="ODQ70376.1"/>
    </source>
</evidence>
<proteinExistence type="predicted"/>
<dbReference type="AlphaFoldDB" id="A0A1E3PY99"/>
<name>A0A1E3PY99_LIPST</name>
<organism evidence="1 2">
    <name type="scientific">Lipomyces starkeyi NRRL Y-11557</name>
    <dbReference type="NCBI Taxonomy" id="675824"/>
    <lineage>
        <taxon>Eukaryota</taxon>
        <taxon>Fungi</taxon>
        <taxon>Dikarya</taxon>
        <taxon>Ascomycota</taxon>
        <taxon>Saccharomycotina</taxon>
        <taxon>Lipomycetes</taxon>
        <taxon>Lipomycetales</taxon>
        <taxon>Lipomycetaceae</taxon>
        <taxon>Lipomyces</taxon>
    </lineage>
</organism>
<evidence type="ECO:0000313" key="2">
    <source>
        <dbReference type="Proteomes" id="UP000094385"/>
    </source>
</evidence>
<dbReference type="EMBL" id="KV454300">
    <property type="protein sequence ID" value="ODQ70376.1"/>
    <property type="molecule type" value="Genomic_DNA"/>
</dbReference>
<keyword evidence="2" id="KW-1185">Reference proteome</keyword>
<protein>
    <submittedName>
        <fullName evidence="1">Uncharacterized protein</fullName>
    </submittedName>
</protein>